<comment type="similarity">
    <text evidence="1">Belongs to the sulfotransferase 1 family.</text>
</comment>
<dbReference type="InterPro" id="IPR027417">
    <property type="entry name" value="P-loop_NTPase"/>
</dbReference>
<evidence type="ECO:0000313" key="5">
    <source>
        <dbReference type="Proteomes" id="UP000641646"/>
    </source>
</evidence>
<dbReference type="AlphaFoldDB" id="A0A926VDW3"/>
<evidence type="ECO:0000259" key="3">
    <source>
        <dbReference type="Pfam" id="PF00685"/>
    </source>
</evidence>
<dbReference type="EMBL" id="JACJPW010000030">
    <property type="protein sequence ID" value="MBD2182056.1"/>
    <property type="molecule type" value="Genomic_DNA"/>
</dbReference>
<protein>
    <submittedName>
        <fullName evidence="4">Sulfotransferase domain-containing protein</fullName>
    </submittedName>
</protein>
<reference evidence="4" key="2">
    <citation type="submission" date="2020-08" db="EMBL/GenBank/DDBJ databases">
        <authorList>
            <person name="Chen M."/>
            <person name="Teng W."/>
            <person name="Zhao L."/>
            <person name="Hu C."/>
            <person name="Zhou Y."/>
            <person name="Han B."/>
            <person name="Song L."/>
            <person name="Shu W."/>
        </authorList>
    </citation>
    <scope>NUCLEOTIDE SEQUENCE</scope>
    <source>
        <strain evidence="4">FACHB-1375</strain>
    </source>
</reference>
<dbReference type="InterPro" id="IPR000863">
    <property type="entry name" value="Sulfotransferase_dom"/>
</dbReference>
<keyword evidence="5" id="KW-1185">Reference proteome</keyword>
<evidence type="ECO:0000313" key="4">
    <source>
        <dbReference type="EMBL" id="MBD2182056.1"/>
    </source>
</evidence>
<gene>
    <name evidence="4" type="ORF">H6G03_13215</name>
</gene>
<reference evidence="4" key="1">
    <citation type="journal article" date="2015" name="ISME J.">
        <title>Draft Genome Sequence of Streptomyces incarnatus NRRL8089, which Produces the Nucleoside Antibiotic Sinefungin.</title>
        <authorList>
            <person name="Oshima K."/>
            <person name="Hattori M."/>
            <person name="Shimizu H."/>
            <person name="Fukuda K."/>
            <person name="Nemoto M."/>
            <person name="Inagaki K."/>
            <person name="Tamura T."/>
        </authorList>
    </citation>
    <scope>NUCLEOTIDE SEQUENCE</scope>
    <source>
        <strain evidence="4">FACHB-1375</strain>
    </source>
</reference>
<comment type="caution">
    <text evidence="4">The sequence shown here is derived from an EMBL/GenBank/DDBJ whole genome shotgun (WGS) entry which is preliminary data.</text>
</comment>
<feature type="domain" description="Sulfotransferase" evidence="3">
    <location>
        <begin position="39"/>
        <end position="277"/>
    </location>
</feature>
<evidence type="ECO:0000256" key="2">
    <source>
        <dbReference type="ARBA" id="ARBA00022679"/>
    </source>
</evidence>
<proteinExistence type="inferred from homology"/>
<sequence length="285" mass="33864">MLSDNPSLSFQHIRLNNLIFYPYIVRETVLNLHKYEIRPDDVFLVTYPKAGTFWLAEIVYNIAKPKPPNEQVSRTETIPLLEFYSLDTLELYPSPRYFKTHLPYEMIGHNSQHRGKYIYLARNPRDVAVSYFHFLRSGVEFGWDGTWEEFFGYFIQGNVPFGSYFDHVLPWWNHRNDENVLFIKYEDMKKDLINNVNLIAEFLNFNLSREEAECVAQKSSFKAMKANPETNMDQWSESFKPGSSFMRKGIVGDWVNYFSEEQIEQFNQWYASYIEGTGLEFEWFS</sequence>
<dbReference type="PANTHER" id="PTHR11783">
    <property type="entry name" value="SULFOTRANSFERASE SULT"/>
    <property type="match status" value="1"/>
</dbReference>
<evidence type="ECO:0000256" key="1">
    <source>
        <dbReference type="ARBA" id="ARBA00005771"/>
    </source>
</evidence>
<name>A0A926VDW3_9CYAN</name>
<dbReference type="Pfam" id="PF00685">
    <property type="entry name" value="Sulfotransfer_1"/>
    <property type="match status" value="1"/>
</dbReference>
<dbReference type="SUPFAM" id="SSF52540">
    <property type="entry name" value="P-loop containing nucleoside triphosphate hydrolases"/>
    <property type="match status" value="1"/>
</dbReference>
<dbReference type="RefSeq" id="WP_190464868.1">
    <property type="nucleotide sequence ID" value="NZ_JACJPW010000030.1"/>
</dbReference>
<accession>A0A926VDW3</accession>
<dbReference type="Gene3D" id="3.40.50.300">
    <property type="entry name" value="P-loop containing nucleotide triphosphate hydrolases"/>
    <property type="match status" value="1"/>
</dbReference>
<keyword evidence="2" id="KW-0808">Transferase</keyword>
<dbReference type="GO" id="GO:0008146">
    <property type="term" value="F:sulfotransferase activity"/>
    <property type="evidence" value="ECO:0007669"/>
    <property type="project" value="InterPro"/>
</dbReference>
<dbReference type="Proteomes" id="UP000641646">
    <property type="component" value="Unassembled WGS sequence"/>
</dbReference>
<organism evidence="4 5">
    <name type="scientific">Aerosakkonema funiforme FACHB-1375</name>
    <dbReference type="NCBI Taxonomy" id="2949571"/>
    <lineage>
        <taxon>Bacteria</taxon>
        <taxon>Bacillati</taxon>
        <taxon>Cyanobacteriota</taxon>
        <taxon>Cyanophyceae</taxon>
        <taxon>Oscillatoriophycideae</taxon>
        <taxon>Aerosakkonematales</taxon>
        <taxon>Aerosakkonemataceae</taxon>
        <taxon>Aerosakkonema</taxon>
    </lineage>
</organism>